<dbReference type="Proteomes" id="UP000663855">
    <property type="component" value="Unassembled WGS sequence"/>
</dbReference>
<feature type="transmembrane region" description="Helical" evidence="6">
    <location>
        <begin position="484"/>
        <end position="507"/>
    </location>
</feature>
<dbReference type="PANTHER" id="PTHR11206">
    <property type="entry name" value="MULTIDRUG RESISTANCE PROTEIN"/>
    <property type="match status" value="1"/>
</dbReference>
<evidence type="ECO:0000313" key="9">
    <source>
        <dbReference type="Proteomes" id="UP000663855"/>
    </source>
</evidence>
<evidence type="ECO:0000256" key="5">
    <source>
        <dbReference type="ARBA" id="ARBA00023136"/>
    </source>
</evidence>
<feature type="transmembrane region" description="Helical" evidence="6">
    <location>
        <begin position="257"/>
        <end position="278"/>
    </location>
</feature>
<comment type="caution">
    <text evidence="8">The sequence shown here is derived from an EMBL/GenBank/DDBJ whole genome shotgun (WGS) entry which is preliminary data.</text>
</comment>
<evidence type="ECO:0000256" key="3">
    <source>
        <dbReference type="ARBA" id="ARBA00022692"/>
    </source>
</evidence>
<feature type="transmembrane region" description="Helical" evidence="6">
    <location>
        <begin position="519"/>
        <end position="539"/>
    </location>
</feature>
<sequence>MSKTQVKLYEYFSKNAASIKSKRVSSLSSITSEREHEPSLSSSSSSSIVQMEFGLFSSSLSTTSVEYGSSGSTITTEAESGSSSTIVKEPERGSSSSSSTIIIEQIRAIISQEKKNSSLISLSNRHMKEKSSPVSKSEKNNTGTSKNDDIGSVQSEMKTLQTMNDDIKIDKVSELVDDEIQRETILIVDGKEESNKTKSDDGIFNRLYPFGLLNESKTLLKITIPFAFGNVLQSWFISFVSLVFMGRLGLMERNACALALSTYVLIGNSLMLGLNFGCDTLLPQCYGGNKRKMGLTIQRSILITIYGVLISWTLMLNAKYLLNVIEHDREVVVLASQFLKVFVIVLPFDALAILLLKYIAANEKTWPLLIITLIGNGVNALSHYVCLFKLGLGIYSAPISIALSYFVITLCAMVYIRLSSIYRDTWHPITKACLQEWNIYLRLSAPGVCMILTEFWSVELSILFAARLGTKSLSAQVCAAQTEWLLFLITSAYAMAGNIRIGQFLGAGKPQQARNCKNVIWAVGAMIILINLSLVILLHRWIPLVYNTEPEALVLAKNVLILIAIMHIWDGYNIISTGIVKACGKQKRGAMISLTGFYVFGIPLAAILMFSVKIDIYGFWIGIIAAETITNVFLLILIRRFNWEKHSSAAVIRIDFNPFEKQQQVCSTAVTSVVKNDESLFQLMKIKLVIFIAFLCLLIFGIFISIKIPL</sequence>
<keyword evidence="4 6" id="KW-1133">Transmembrane helix</keyword>
<evidence type="ECO:0000256" key="1">
    <source>
        <dbReference type="ARBA" id="ARBA00004141"/>
    </source>
</evidence>
<feature type="transmembrane region" description="Helical" evidence="6">
    <location>
        <begin position="366"/>
        <end position="385"/>
    </location>
</feature>
<evidence type="ECO:0000313" key="8">
    <source>
        <dbReference type="EMBL" id="CAF1621301.1"/>
    </source>
</evidence>
<evidence type="ECO:0000256" key="6">
    <source>
        <dbReference type="RuleBase" id="RU004914"/>
    </source>
</evidence>
<feature type="transmembrane region" description="Helical" evidence="6">
    <location>
        <begin position="592"/>
        <end position="611"/>
    </location>
</feature>
<evidence type="ECO:0000256" key="7">
    <source>
        <dbReference type="SAM" id="MobiDB-lite"/>
    </source>
</evidence>
<dbReference type="GO" id="GO:1990961">
    <property type="term" value="P:xenobiotic detoxification by transmembrane export across the plasma membrane"/>
    <property type="evidence" value="ECO:0007669"/>
    <property type="project" value="InterPro"/>
</dbReference>
<accession>A0A816CBK7</accession>
<keyword evidence="5 6" id="KW-0472">Membrane</keyword>
<feature type="region of interest" description="Disordered" evidence="7">
    <location>
        <begin position="67"/>
        <end position="99"/>
    </location>
</feature>
<feature type="transmembrane region" description="Helical" evidence="6">
    <location>
        <begin position="397"/>
        <end position="418"/>
    </location>
</feature>
<feature type="transmembrane region" description="Helical" evidence="6">
    <location>
        <begin position="299"/>
        <end position="318"/>
    </location>
</feature>
<dbReference type="InterPro" id="IPR045069">
    <property type="entry name" value="MATE_euk"/>
</dbReference>
<comment type="similarity">
    <text evidence="2 6">Belongs to the multi antimicrobial extrusion (MATE) (TC 2.A.66.1) family.</text>
</comment>
<feature type="compositionally biased region" description="Polar residues" evidence="7">
    <location>
        <begin position="71"/>
        <end position="86"/>
    </location>
</feature>
<dbReference type="EMBL" id="CAJNOV010018568">
    <property type="protein sequence ID" value="CAF1621301.1"/>
    <property type="molecule type" value="Genomic_DNA"/>
</dbReference>
<gene>
    <name evidence="8" type="ORF">CJN711_LOCUS37961</name>
</gene>
<keyword evidence="3 6" id="KW-0812">Transmembrane</keyword>
<dbReference type="AlphaFoldDB" id="A0A816CBK7"/>
<dbReference type="CDD" id="cd13132">
    <property type="entry name" value="MATE_eukaryotic"/>
    <property type="match status" value="1"/>
</dbReference>
<proteinExistence type="inferred from homology"/>
<evidence type="ECO:0000256" key="2">
    <source>
        <dbReference type="ARBA" id="ARBA00010199"/>
    </source>
</evidence>
<protein>
    <recommendedName>
        <fullName evidence="6">Multidrug and toxin extrusion protein</fullName>
    </recommendedName>
</protein>
<organism evidence="8 9">
    <name type="scientific">Rotaria magnacalcarata</name>
    <dbReference type="NCBI Taxonomy" id="392030"/>
    <lineage>
        <taxon>Eukaryota</taxon>
        <taxon>Metazoa</taxon>
        <taxon>Spiralia</taxon>
        <taxon>Gnathifera</taxon>
        <taxon>Rotifera</taxon>
        <taxon>Eurotatoria</taxon>
        <taxon>Bdelloidea</taxon>
        <taxon>Philodinida</taxon>
        <taxon>Philodinidae</taxon>
        <taxon>Rotaria</taxon>
    </lineage>
</organism>
<dbReference type="GO" id="GO:0015297">
    <property type="term" value="F:antiporter activity"/>
    <property type="evidence" value="ECO:0007669"/>
    <property type="project" value="InterPro"/>
</dbReference>
<feature type="transmembrane region" description="Helical" evidence="6">
    <location>
        <begin position="688"/>
        <end position="708"/>
    </location>
</feature>
<dbReference type="GO" id="GO:0042910">
    <property type="term" value="F:xenobiotic transmembrane transporter activity"/>
    <property type="evidence" value="ECO:0007669"/>
    <property type="project" value="InterPro"/>
</dbReference>
<feature type="transmembrane region" description="Helical" evidence="6">
    <location>
        <begin position="617"/>
        <end position="638"/>
    </location>
</feature>
<evidence type="ECO:0000256" key="4">
    <source>
        <dbReference type="ARBA" id="ARBA00022989"/>
    </source>
</evidence>
<dbReference type="Pfam" id="PF01554">
    <property type="entry name" value="MatE"/>
    <property type="match status" value="2"/>
</dbReference>
<feature type="region of interest" description="Disordered" evidence="7">
    <location>
        <begin position="120"/>
        <end position="153"/>
    </location>
</feature>
<name>A0A816CBK7_9BILA</name>
<feature type="transmembrane region" description="Helical" evidence="6">
    <location>
        <begin position="222"/>
        <end position="245"/>
    </location>
</feature>
<reference evidence="8" key="1">
    <citation type="submission" date="2021-02" db="EMBL/GenBank/DDBJ databases">
        <authorList>
            <person name="Nowell W R."/>
        </authorList>
    </citation>
    <scope>NUCLEOTIDE SEQUENCE</scope>
</reference>
<dbReference type="NCBIfam" id="TIGR00797">
    <property type="entry name" value="matE"/>
    <property type="match status" value="1"/>
</dbReference>
<feature type="transmembrane region" description="Helical" evidence="6">
    <location>
        <begin position="338"/>
        <end position="359"/>
    </location>
</feature>
<dbReference type="InterPro" id="IPR002528">
    <property type="entry name" value="MATE_fam"/>
</dbReference>
<dbReference type="GO" id="GO:0016020">
    <property type="term" value="C:membrane"/>
    <property type="evidence" value="ECO:0007669"/>
    <property type="project" value="UniProtKB-SubCell"/>
</dbReference>
<comment type="subcellular location">
    <subcellularLocation>
        <location evidence="1">Membrane</location>
        <topology evidence="1">Multi-pass membrane protein</topology>
    </subcellularLocation>
</comment>